<protein>
    <recommendedName>
        <fullName evidence="4">Translation initiation factor 2</fullName>
    </recommendedName>
</protein>
<reference evidence="2 3" key="1">
    <citation type="submission" date="2019-04" db="EMBL/GenBank/DDBJ databases">
        <title>Phreatobacter aquaticus sp. nov.</title>
        <authorList>
            <person name="Choi A."/>
        </authorList>
    </citation>
    <scope>NUCLEOTIDE SEQUENCE [LARGE SCALE GENOMIC DNA]</scope>
    <source>
        <strain evidence="2 3">KCTC 52518</strain>
    </source>
</reference>
<dbReference type="EMBL" id="CP039690">
    <property type="protein sequence ID" value="QCI68001.1"/>
    <property type="molecule type" value="Genomic_DNA"/>
</dbReference>
<dbReference type="InterPro" id="IPR021070">
    <property type="entry name" value="Killing_trait_RebB"/>
</dbReference>
<keyword evidence="3" id="KW-1185">Reference proteome</keyword>
<gene>
    <name evidence="2" type="ORF">E8M01_29500</name>
</gene>
<name>A0A4D7B4X1_9HYPH</name>
<accession>A0A4D7B4X1</accession>
<dbReference type="AlphaFoldDB" id="A0A4D7B4X1"/>
<dbReference type="OrthoDB" id="9034575at2"/>
<proteinExistence type="predicted"/>
<evidence type="ECO:0008006" key="4">
    <source>
        <dbReference type="Google" id="ProtNLM"/>
    </source>
</evidence>
<feature type="compositionally biased region" description="Low complexity" evidence="1">
    <location>
        <begin position="127"/>
        <end position="150"/>
    </location>
</feature>
<dbReference type="Proteomes" id="UP000298781">
    <property type="component" value="Chromosome"/>
</dbReference>
<evidence type="ECO:0000313" key="2">
    <source>
        <dbReference type="EMBL" id="QCI68001.1"/>
    </source>
</evidence>
<dbReference type="RefSeq" id="WP_136963422.1">
    <property type="nucleotide sequence ID" value="NZ_CP039690.1"/>
</dbReference>
<dbReference type="KEGG" id="pstg:E8M01_29500"/>
<dbReference type="Pfam" id="PF11747">
    <property type="entry name" value="RebB"/>
    <property type="match status" value="1"/>
</dbReference>
<sequence>MSDEGTVNSRVVDSVASVVTLLSGQSPSQAFGMLDAVMVETLGMAMHNAVGRQQGGGMVSSAAVTAACAKMLQTPFPIAPAPTPPVPPDPPVVNPLPGPPPVLPPTSAVIAAAFAEGEAAISILQAQAQGAGADATQAQADLAQLAKDAAPSTPPPGG</sequence>
<evidence type="ECO:0000313" key="3">
    <source>
        <dbReference type="Proteomes" id="UP000298781"/>
    </source>
</evidence>
<organism evidence="2 3">
    <name type="scientific">Phreatobacter stygius</name>
    <dbReference type="NCBI Taxonomy" id="1940610"/>
    <lineage>
        <taxon>Bacteria</taxon>
        <taxon>Pseudomonadati</taxon>
        <taxon>Pseudomonadota</taxon>
        <taxon>Alphaproteobacteria</taxon>
        <taxon>Hyphomicrobiales</taxon>
        <taxon>Phreatobacteraceae</taxon>
        <taxon>Phreatobacter</taxon>
    </lineage>
</organism>
<evidence type="ECO:0000256" key="1">
    <source>
        <dbReference type="SAM" id="MobiDB-lite"/>
    </source>
</evidence>
<feature type="region of interest" description="Disordered" evidence="1">
    <location>
        <begin position="127"/>
        <end position="158"/>
    </location>
</feature>